<keyword evidence="2" id="KW-1185">Reference proteome</keyword>
<comment type="caution">
    <text evidence="1">The sequence shown here is derived from an EMBL/GenBank/DDBJ whole genome shotgun (WGS) entry which is preliminary data.</text>
</comment>
<organism evidence="1 2">
    <name type="scientific">Tribonema minus</name>
    <dbReference type="NCBI Taxonomy" id="303371"/>
    <lineage>
        <taxon>Eukaryota</taxon>
        <taxon>Sar</taxon>
        <taxon>Stramenopiles</taxon>
        <taxon>Ochrophyta</taxon>
        <taxon>PX clade</taxon>
        <taxon>Xanthophyceae</taxon>
        <taxon>Tribonematales</taxon>
        <taxon>Tribonemataceae</taxon>
        <taxon>Tribonema</taxon>
    </lineage>
</organism>
<sequence length="180" mass="20153">MIKEASTAPEEAGSYPKLLLMAILQSVDETTAEFKDGLQHVEYLLEMLKANSPTNLAIRGAVCSWSLITSGTLRDGILDAKDTWKTIHGLRESIRDMPGLCRIPLVRHGCHTALMLLKKMENTDETPHCFGTIRNHLHRHIPQPRPVHDRIPDIEHLNCVPEQCTAPLCVRASRVLRVAP</sequence>
<dbReference type="EMBL" id="JAFCMP010000179">
    <property type="protein sequence ID" value="KAG5183980.1"/>
    <property type="molecule type" value="Genomic_DNA"/>
</dbReference>
<protein>
    <submittedName>
        <fullName evidence="1">Uncharacterized protein</fullName>
    </submittedName>
</protein>
<gene>
    <name evidence="1" type="ORF">JKP88DRAFT_219986</name>
</gene>
<evidence type="ECO:0000313" key="1">
    <source>
        <dbReference type="EMBL" id="KAG5183980.1"/>
    </source>
</evidence>
<dbReference type="Proteomes" id="UP000664859">
    <property type="component" value="Unassembled WGS sequence"/>
</dbReference>
<reference evidence="1" key="1">
    <citation type="submission" date="2021-02" db="EMBL/GenBank/DDBJ databases">
        <title>First Annotated Genome of the Yellow-green Alga Tribonema minus.</title>
        <authorList>
            <person name="Mahan K.M."/>
        </authorList>
    </citation>
    <scope>NUCLEOTIDE SEQUENCE</scope>
    <source>
        <strain evidence="1">UTEX B ZZ1240</strain>
    </source>
</reference>
<accession>A0A835Z2S1</accession>
<evidence type="ECO:0000313" key="2">
    <source>
        <dbReference type="Proteomes" id="UP000664859"/>
    </source>
</evidence>
<name>A0A835Z2S1_9STRA</name>
<proteinExistence type="predicted"/>
<dbReference type="AlphaFoldDB" id="A0A835Z2S1"/>